<feature type="domain" description="4Fe-4S ferredoxin-type" evidence="5">
    <location>
        <begin position="298"/>
        <end position="326"/>
    </location>
</feature>
<dbReference type="PANTHER" id="PTHR24960">
    <property type="entry name" value="PHOTOSYSTEM I IRON-SULFUR CENTER-RELATED"/>
    <property type="match status" value="1"/>
</dbReference>
<dbReference type="InterPro" id="IPR007160">
    <property type="entry name" value="DUF362"/>
</dbReference>
<reference evidence="6 7" key="1">
    <citation type="submission" date="2020-08" db="EMBL/GenBank/DDBJ databases">
        <title>Bridging the membrane lipid divide: bacteria of the FCB group superphylum have the potential to synthesize archaeal ether lipids.</title>
        <authorList>
            <person name="Villanueva L."/>
            <person name="Von Meijenfeldt F.A.B."/>
            <person name="Westbye A.B."/>
            <person name="Yadav S."/>
            <person name="Hopmans E.C."/>
            <person name="Dutilh B.E."/>
            <person name="Sinninghe Damste J.S."/>
        </authorList>
    </citation>
    <scope>NUCLEOTIDE SEQUENCE [LARGE SCALE GENOMIC DNA]</scope>
    <source>
        <strain evidence="6">NIOZ-UU82</strain>
    </source>
</reference>
<proteinExistence type="predicted"/>
<keyword evidence="3" id="KW-0408">Iron</keyword>
<protein>
    <submittedName>
        <fullName evidence="6">DUF362 domain-containing protein</fullName>
    </submittedName>
</protein>
<dbReference type="EMBL" id="JACNLL010000069">
    <property type="protein sequence ID" value="MBC8199920.1"/>
    <property type="molecule type" value="Genomic_DNA"/>
</dbReference>
<gene>
    <name evidence="6" type="ORF">H8E80_07750</name>
</gene>
<keyword evidence="4" id="KW-0411">Iron-sulfur</keyword>
<evidence type="ECO:0000256" key="1">
    <source>
        <dbReference type="ARBA" id="ARBA00022485"/>
    </source>
</evidence>
<dbReference type="GO" id="GO:0051539">
    <property type="term" value="F:4 iron, 4 sulfur cluster binding"/>
    <property type="evidence" value="ECO:0007669"/>
    <property type="project" value="UniProtKB-KW"/>
</dbReference>
<evidence type="ECO:0000256" key="3">
    <source>
        <dbReference type="ARBA" id="ARBA00023004"/>
    </source>
</evidence>
<feature type="domain" description="4Fe-4S ferredoxin-type" evidence="5">
    <location>
        <begin position="327"/>
        <end position="356"/>
    </location>
</feature>
<name>A0A8J6TC36_9BACT</name>
<sequence length="366" mass="40664">MHKVIFKKAAYNYETLKPILFEMIDALSGNCIKRHDRVLIKPNLLLPAKPEKAILTHPLIVRIVAEYILNKGGCVQISDSPAIGSFEKILKEGGYKKVLNGLDVEFKEFKTSVKVDIGEPFGSIDIAKDAVEADVVINLAKLKTHSQMLLTIGVKNLFGCIVGLKKPEWHFKSGTDREIFAKLLVQIYNAIKPSITIIDGILAMEGQGPGKSGIPRHLGIVVGSNNAPAADMAICSMLGIEPDNLLTVKEAKKSGLTNNNLYISGDFYMVNDFLLPARTSLMLGPKLFHKFMRKYLLQRPVTDNHICQLCGECWQYCPTKAITKQEKGIDFDYDRCIRCYCCIEVCPHGALRSAEPLPGKILSLFR</sequence>
<dbReference type="Proteomes" id="UP000603545">
    <property type="component" value="Unassembled WGS sequence"/>
</dbReference>
<dbReference type="Pfam" id="PF04015">
    <property type="entry name" value="DUF362"/>
    <property type="match status" value="1"/>
</dbReference>
<dbReference type="PROSITE" id="PS51379">
    <property type="entry name" value="4FE4S_FER_2"/>
    <property type="match status" value="2"/>
</dbReference>
<dbReference type="SUPFAM" id="SSF54862">
    <property type="entry name" value="4Fe-4S ferredoxins"/>
    <property type="match status" value="1"/>
</dbReference>
<dbReference type="PROSITE" id="PS00198">
    <property type="entry name" value="4FE4S_FER_1"/>
    <property type="match status" value="1"/>
</dbReference>
<evidence type="ECO:0000313" key="6">
    <source>
        <dbReference type="EMBL" id="MBC8199920.1"/>
    </source>
</evidence>
<dbReference type="InterPro" id="IPR017896">
    <property type="entry name" value="4Fe4S_Fe-S-bd"/>
</dbReference>
<evidence type="ECO:0000256" key="2">
    <source>
        <dbReference type="ARBA" id="ARBA00022723"/>
    </source>
</evidence>
<keyword evidence="1" id="KW-0004">4Fe-4S</keyword>
<evidence type="ECO:0000313" key="7">
    <source>
        <dbReference type="Proteomes" id="UP000603545"/>
    </source>
</evidence>
<dbReference type="Gene3D" id="3.30.70.20">
    <property type="match status" value="1"/>
</dbReference>
<accession>A0A8J6TC36</accession>
<dbReference type="PANTHER" id="PTHR24960:SF76">
    <property type="entry name" value="4FE-4S FERREDOXIN-TYPE DOMAIN-CONTAINING PROTEIN"/>
    <property type="match status" value="1"/>
</dbReference>
<dbReference type="GO" id="GO:0046872">
    <property type="term" value="F:metal ion binding"/>
    <property type="evidence" value="ECO:0007669"/>
    <property type="project" value="UniProtKB-KW"/>
</dbReference>
<evidence type="ECO:0000256" key="4">
    <source>
        <dbReference type="ARBA" id="ARBA00023014"/>
    </source>
</evidence>
<comment type="caution">
    <text evidence="6">The sequence shown here is derived from an EMBL/GenBank/DDBJ whole genome shotgun (WGS) entry which is preliminary data.</text>
</comment>
<organism evidence="6 7">
    <name type="scientific">Candidatus Desulfaltia bathyphila</name>
    <dbReference type="NCBI Taxonomy" id="2841697"/>
    <lineage>
        <taxon>Bacteria</taxon>
        <taxon>Pseudomonadati</taxon>
        <taxon>Thermodesulfobacteriota</taxon>
        <taxon>Desulfobacteria</taxon>
        <taxon>Desulfobacterales</taxon>
        <taxon>Desulfobacterales incertae sedis</taxon>
        <taxon>Candidatus Desulfaltia</taxon>
    </lineage>
</organism>
<dbReference type="InterPro" id="IPR050157">
    <property type="entry name" value="PSI_iron-sulfur_center"/>
</dbReference>
<dbReference type="AlphaFoldDB" id="A0A8J6TC36"/>
<keyword evidence="2" id="KW-0479">Metal-binding</keyword>
<evidence type="ECO:0000259" key="5">
    <source>
        <dbReference type="PROSITE" id="PS51379"/>
    </source>
</evidence>
<dbReference type="InterPro" id="IPR017900">
    <property type="entry name" value="4Fe4S_Fe_S_CS"/>
</dbReference>
<dbReference type="Pfam" id="PF12838">
    <property type="entry name" value="Fer4_7"/>
    <property type="match status" value="1"/>
</dbReference>